<dbReference type="PATRIC" id="fig|67356.5.peg.7139"/>
<dbReference type="InterPro" id="IPR011051">
    <property type="entry name" value="RmlC_Cupin_sf"/>
</dbReference>
<evidence type="ECO:0000259" key="1">
    <source>
        <dbReference type="Pfam" id="PF07883"/>
    </source>
</evidence>
<dbReference type="AlphaFoldDB" id="A0A0L8KY81"/>
<dbReference type="Gene3D" id="2.60.120.10">
    <property type="entry name" value="Jelly Rolls"/>
    <property type="match status" value="1"/>
</dbReference>
<keyword evidence="3" id="KW-1185">Reference proteome</keyword>
<dbReference type="CDD" id="cd06991">
    <property type="entry name" value="cupin_TcmJ-like"/>
    <property type="match status" value="1"/>
</dbReference>
<dbReference type="Pfam" id="PF07883">
    <property type="entry name" value="Cupin_2"/>
    <property type="match status" value="1"/>
</dbReference>
<dbReference type="InterPro" id="IPR052044">
    <property type="entry name" value="PKS_Associated_Protein"/>
</dbReference>
<dbReference type="RefSeq" id="WP_030044560.1">
    <property type="nucleotide sequence ID" value="NZ_KL575649.1"/>
</dbReference>
<evidence type="ECO:0000313" key="3">
    <source>
        <dbReference type="Proteomes" id="UP000037251"/>
    </source>
</evidence>
<evidence type="ECO:0000313" key="2">
    <source>
        <dbReference type="EMBL" id="KOG30754.1"/>
    </source>
</evidence>
<dbReference type="PIRSF" id="PIRSF016602">
    <property type="entry name" value="CurC_prd"/>
    <property type="match status" value="1"/>
</dbReference>
<dbReference type="STRING" id="67356.AQJ84_16040"/>
<dbReference type="SUPFAM" id="SSF51182">
    <property type="entry name" value="RmlC-like cupins"/>
    <property type="match status" value="1"/>
</dbReference>
<dbReference type="PANTHER" id="PTHR36114">
    <property type="entry name" value="16.7 KDA PROTEIN IN WHIE LOCUS"/>
    <property type="match status" value="1"/>
</dbReference>
<feature type="domain" description="Cupin type-2" evidence="1">
    <location>
        <begin position="42"/>
        <end position="109"/>
    </location>
</feature>
<dbReference type="InterPro" id="IPR013096">
    <property type="entry name" value="Cupin_2"/>
</dbReference>
<dbReference type="EMBL" id="LGUS01000207">
    <property type="protein sequence ID" value="KOG30754.1"/>
    <property type="molecule type" value="Genomic_DNA"/>
</dbReference>
<proteinExistence type="predicted"/>
<comment type="caution">
    <text evidence="2">The sequence shown here is derived from an EMBL/GenBank/DDBJ whole genome shotgun (WGS) entry which is preliminary data.</text>
</comment>
<dbReference type="PANTHER" id="PTHR36114:SF1">
    <property type="entry name" value="16.7 KDA PROTEIN IN WHIE LOCUS"/>
    <property type="match status" value="1"/>
</dbReference>
<gene>
    <name evidence="2" type="ORF">ADK37_33355</name>
</gene>
<dbReference type="InterPro" id="IPR016672">
    <property type="entry name" value="Polyketide_Synth_CurC_prd"/>
</dbReference>
<organism evidence="2 3">
    <name type="scientific">Streptomyces resistomycificus</name>
    <dbReference type="NCBI Taxonomy" id="67356"/>
    <lineage>
        <taxon>Bacteria</taxon>
        <taxon>Bacillati</taxon>
        <taxon>Actinomycetota</taxon>
        <taxon>Actinomycetes</taxon>
        <taxon>Kitasatosporales</taxon>
        <taxon>Streptomycetaceae</taxon>
        <taxon>Streptomyces</taxon>
        <taxon>Streptomyces aurantiacus group</taxon>
    </lineage>
</organism>
<name>A0A0L8KY81_9ACTN</name>
<accession>A0A0L8KY81</accession>
<dbReference type="InterPro" id="IPR014710">
    <property type="entry name" value="RmlC-like_jellyroll"/>
</dbReference>
<dbReference type="eggNOG" id="COG0662">
    <property type="taxonomic scope" value="Bacteria"/>
</dbReference>
<reference evidence="3" key="1">
    <citation type="submission" date="2015-07" db="EMBL/GenBank/DDBJ databases">
        <authorList>
            <person name="Ju K.-S."/>
            <person name="Doroghazi J.R."/>
            <person name="Metcalf W.W."/>
        </authorList>
    </citation>
    <scope>NUCLEOTIDE SEQUENCE [LARGE SCALE GENOMIC DNA]</scope>
    <source>
        <strain evidence="3">NRRL 2290</strain>
    </source>
</reference>
<sequence length="153" mass="16573">MINRHPGIVDVSEVEPNTRRGGDLRAMLTPATVGSTSGFMGLAIVQPGDRIAEHYHPYSEEFIYVVCGQLEVDLDGEPHPLVPEQGLLIPSHVRHRFRNVGKVEARMVFHLGPLAPSPPLGHVDTEDADGVPIPVEAAHAGAGRAAERRQVRS</sequence>
<dbReference type="Proteomes" id="UP000037251">
    <property type="component" value="Unassembled WGS sequence"/>
</dbReference>
<protein>
    <submittedName>
        <fullName evidence="2">Protein in whiE locus</fullName>
    </submittedName>
</protein>